<dbReference type="Gene3D" id="3.40.50.300">
    <property type="entry name" value="P-loop containing nucleotide triphosphate hydrolases"/>
    <property type="match status" value="1"/>
</dbReference>
<dbReference type="InterPro" id="IPR009000">
    <property type="entry name" value="Transl_B-barrel_sf"/>
</dbReference>
<dbReference type="SUPFAM" id="SSF52540">
    <property type="entry name" value="P-loop containing nucleoside triphosphate hydrolases"/>
    <property type="match status" value="1"/>
</dbReference>
<dbReference type="eggNOG" id="KOG0462">
    <property type="taxonomic scope" value="Eukaryota"/>
</dbReference>
<dbReference type="Gene3D" id="3.30.70.240">
    <property type="match status" value="1"/>
</dbReference>
<dbReference type="AlphaFoldDB" id="A0A0D2WJV9"/>
<dbReference type="InterPro" id="IPR042116">
    <property type="entry name" value="TypA/BipA_C"/>
</dbReference>
<evidence type="ECO:0000259" key="1">
    <source>
        <dbReference type="PROSITE" id="PS51722"/>
    </source>
</evidence>
<dbReference type="FunFam" id="3.30.70.240:FF:000002">
    <property type="entry name" value="GTP-binding protein TypA"/>
    <property type="match status" value="1"/>
</dbReference>
<dbReference type="Pfam" id="PF00009">
    <property type="entry name" value="GTP_EFTU"/>
    <property type="match status" value="1"/>
</dbReference>
<dbReference type="GO" id="GO:1990904">
    <property type="term" value="C:ribonucleoprotein complex"/>
    <property type="evidence" value="ECO:0007669"/>
    <property type="project" value="TreeGrafter"/>
</dbReference>
<evidence type="ECO:0000313" key="3">
    <source>
        <dbReference type="Proteomes" id="UP000008743"/>
    </source>
</evidence>
<dbReference type="InterPro" id="IPR000795">
    <property type="entry name" value="T_Tr_GTP-bd_dom"/>
</dbReference>
<dbReference type="SUPFAM" id="SSF54980">
    <property type="entry name" value="EF-G C-terminal domain-like"/>
    <property type="match status" value="2"/>
</dbReference>
<dbReference type="GO" id="GO:0005525">
    <property type="term" value="F:GTP binding"/>
    <property type="evidence" value="ECO:0007669"/>
    <property type="project" value="InterPro"/>
</dbReference>
<dbReference type="PROSITE" id="PS51257">
    <property type="entry name" value="PROKAR_LIPOPROTEIN"/>
    <property type="match status" value="1"/>
</dbReference>
<dbReference type="OMA" id="MSMLFTI"/>
<dbReference type="Proteomes" id="UP000008743">
    <property type="component" value="Unassembled WGS sequence"/>
</dbReference>
<reference evidence="3" key="1">
    <citation type="submission" date="2011-02" db="EMBL/GenBank/DDBJ databases">
        <title>The Genome Sequence of Capsaspora owczarzaki ATCC 30864.</title>
        <authorList>
            <person name="Russ C."/>
            <person name="Cuomo C."/>
            <person name="Burger G."/>
            <person name="Gray M.W."/>
            <person name="Holland P.W.H."/>
            <person name="King N."/>
            <person name="Lang F.B.F."/>
            <person name="Roger A.J."/>
            <person name="Ruiz-Trillo I."/>
            <person name="Young S.K."/>
            <person name="Zeng Q."/>
            <person name="Gargeya S."/>
            <person name="Alvarado L."/>
            <person name="Berlin A."/>
            <person name="Chapman S.B."/>
            <person name="Chen Z."/>
            <person name="Freedman E."/>
            <person name="Gellesch M."/>
            <person name="Goldberg J."/>
            <person name="Griggs A."/>
            <person name="Gujja S."/>
            <person name="Heilman E."/>
            <person name="Heiman D."/>
            <person name="Howarth C."/>
            <person name="Mehta T."/>
            <person name="Neiman D."/>
            <person name="Pearson M."/>
            <person name="Roberts A."/>
            <person name="Saif S."/>
            <person name="Shea T."/>
            <person name="Shenoy N."/>
            <person name="Sisk P."/>
            <person name="Stolte C."/>
            <person name="Sykes S."/>
            <person name="White J."/>
            <person name="Yandava C."/>
            <person name="Haas B."/>
            <person name="Nusbaum C."/>
            <person name="Birren B."/>
        </authorList>
    </citation>
    <scope>NUCLEOTIDE SEQUENCE</scope>
    <source>
        <strain evidence="3">ATCC 30864</strain>
    </source>
</reference>
<dbReference type="InterPro" id="IPR047041">
    <property type="entry name" value="BipA_GTP-bd_dom"/>
</dbReference>
<dbReference type="STRING" id="595528.A0A0D2WJV9"/>
<dbReference type="NCBIfam" id="TIGR00231">
    <property type="entry name" value="small_GTP"/>
    <property type="match status" value="1"/>
</dbReference>
<dbReference type="Gene3D" id="2.40.30.10">
    <property type="entry name" value="Translation factors"/>
    <property type="match status" value="1"/>
</dbReference>
<dbReference type="PhylomeDB" id="A0A0D2WJV9"/>
<dbReference type="Pfam" id="PF00679">
    <property type="entry name" value="EFG_C"/>
    <property type="match status" value="1"/>
</dbReference>
<dbReference type="InterPro" id="IPR048876">
    <property type="entry name" value="BipA_C"/>
</dbReference>
<dbReference type="InterPro" id="IPR027417">
    <property type="entry name" value="P-loop_NTPase"/>
</dbReference>
<gene>
    <name evidence="2" type="ORF">CAOG_001739</name>
</gene>
<dbReference type="PROSITE" id="PS51722">
    <property type="entry name" value="G_TR_2"/>
    <property type="match status" value="1"/>
</dbReference>
<dbReference type="PANTHER" id="PTHR42908">
    <property type="entry name" value="TRANSLATION ELONGATION FACTOR-RELATED"/>
    <property type="match status" value="1"/>
</dbReference>
<dbReference type="Gene3D" id="3.30.70.870">
    <property type="entry name" value="Elongation Factor G (Translational Gtpase), domain 3"/>
    <property type="match status" value="1"/>
</dbReference>
<dbReference type="RefSeq" id="XP_004364607.1">
    <property type="nucleotide sequence ID" value="XM_004364550.2"/>
</dbReference>
<dbReference type="InterPro" id="IPR005225">
    <property type="entry name" value="Small_GTP-bd"/>
</dbReference>
<dbReference type="FunFam" id="2.40.50.250:FF:000001">
    <property type="entry name" value="GTP-binding protein TypA"/>
    <property type="match status" value="1"/>
</dbReference>
<dbReference type="InterPro" id="IPR035651">
    <property type="entry name" value="BipA_V"/>
</dbReference>
<dbReference type="Gene3D" id="2.40.50.250">
    <property type="entry name" value="bipa protein"/>
    <property type="match status" value="1"/>
</dbReference>
<accession>A0A0D2WJV9</accession>
<evidence type="ECO:0000313" key="2">
    <source>
        <dbReference type="EMBL" id="KJE90425.1"/>
    </source>
</evidence>
<dbReference type="CDD" id="cd03710">
    <property type="entry name" value="BipA_TypA_C"/>
    <property type="match status" value="1"/>
</dbReference>
<feature type="domain" description="Tr-type G" evidence="1">
    <location>
        <begin position="120"/>
        <end position="314"/>
    </location>
</feature>
<dbReference type="InterPro" id="IPR035647">
    <property type="entry name" value="EFG_III/V"/>
</dbReference>
<dbReference type="GO" id="GO:0005829">
    <property type="term" value="C:cytosol"/>
    <property type="evidence" value="ECO:0007669"/>
    <property type="project" value="TreeGrafter"/>
</dbReference>
<name>A0A0D2WJV9_CAPO3</name>
<dbReference type="CDD" id="cd01891">
    <property type="entry name" value="TypA_BipA"/>
    <property type="match status" value="1"/>
</dbReference>
<dbReference type="InParanoid" id="A0A0D2WJV9"/>
<dbReference type="SUPFAM" id="SSF50447">
    <property type="entry name" value="Translation proteins"/>
    <property type="match status" value="1"/>
</dbReference>
<dbReference type="PRINTS" id="PR00315">
    <property type="entry name" value="ELONGATNFCT"/>
</dbReference>
<dbReference type="OrthoDB" id="364892at2759"/>
<dbReference type="GO" id="GO:0003924">
    <property type="term" value="F:GTPase activity"/>
    <property type="evidence" value="ECO:0007669"/>
    <property type="project" value="InterPro"/>
</dbReference>
<protein>
    <submittedName>
        <fullName evidence="2">GTP-binding protein TypA</fullName>
    </submittedName>
</protein>
<proteinExistence type="predicted"/>
<dbReference type="Pfam" id="PF21018">
    <property type="entry name" value="BipA_C"/>
    <property type="match status" value="1"/>
</dbReference>
<organism evidence="2 3">
    <name type="scientific">Capsaspora owczarzaki (strain ATCC 30864)</name>
    <dbReference type="NCBI Taxonomy" id="595528"/>
    <lineage>
        <taxon>Eukaryota</taxon>
        <taxon>Filasterea</taxon>
        <taxon>Capsaspora</taxon>
    </lineage>
</organism>
<sequence>MLLGRSVALKLALRAQHRYSSLAATASVAVSASGCVATPTTTTAAACVAAAAAAAACVAAAAAAAAVPRRARASAGCSVQSVRRMSSLSAPVRSAAAAAAPAAATTATAADAATSELSSRRFRNVAIVAHVDHGKTTLVDKLIKQAGNNVSADRVMDHNALEKERGITIMSKVTRVEWKGHTFNIVDTPGHQDFGGEVERVLSMVDTVVLVVDATEGPMSQTKFVLMKALKNNLNAIVVVNKVDRDSARLQDDEVQNEIMELFMMLDASNTQLEYPLLYASSREGWAIKNLSDSREPGMTPLLDTILEAVASPKVNPVTDPFTMLVSNIEYDNFVGRVMRGKLYSGTVRVGDRVQVLHPEASTSSAEAAAQAAAATVAEEGRITKIFCMRDGLVRHDLAEAIAGDIVSVAGLRGNVNDTICHVGVTAAIPALPLDPPTIAMTFSVNDSPLGGQEGKLLTSTHIRERLVREAENNVAIALRIMGESVEVHGRGELQLGILIETMRREGFELSISPPRVLFRQEEGKRYEPVEDLTIDVDSEFSGIVIDKVQLRGGEMVSFKDIGSKVRLNFIAPSRGLLGYSSEIKTDTRGTAVMNSIFHSYRPFNTKVQVGPRNGKLVSMAGGKCTAYALNDLQERGTMFISPGDVTYEGQVVGESSRALDLEVNPTRAKKSTNVRSKVKDENVILTPPRAFSLEEMISYVSEGEVIEVTPTLVRLRKSARGAIKL</sequence>
<dbReference type="InterPro" id="IPR000640">
    <property type="entry name" value="EFG_V-like"/>
</dbReference>
<dbReference type="EMBL" id="KE346361">
    <property type="protein sequence ID" value="KJE90425.1"/>
    <property type="molecule type" value="Genomic_DNA"/>
</dbReference>
<keyword evidence="3" id="KW-1185">Reference proteome</keyword>
<dbReference type="FunFam" id="3.40.50.300:FF:000055">
    <property type="entry name" value="GTP-binding protein TypA"/>
    <property type="match status" value="1"/>
</dbReference>
<dbReference type="PANTHER" id="PTHR42908:SF8">
    <property type="entry name" value="TR-TYPE G DOMAIN-CONTAINING PROTEIN"/>
    <property type="match status" value="1"/>
</dbReference>